<evidence type="ECO:0000313" key="2">
    <source>
        <dbReference type="EMBL" id="KAG0148009.1"/>
    </source>
</evidence>
<evidence type="ECO:0000256" key="1">
    <source>
        <dbReference type="SAM" id="MobiDB-lite"/>
    </source>
</evidence>
<comment type="caution">
    <text evidence="2">The sequence shown here is derived from an EMBL/GenBank/DDBJ whole genome shotgun (WGS) entry which is preliminary data.</text>
</comment>
<feature type="region of interest" description="Disordered" evidence="1">
    <location>
        <begin position="259"/>
        <end position="278"/>
    </location>
</feature>
<organism evidence="2 3">
    <name type="scientific">Cronartium quercuum f. sp. fusiforme G11</name>
    <dbReference type="NCBI Taxonomy" id="708437"/>
    <lineage>
        <taxon>Eukaryota</taxon>
        <taxon>Fungi</taxon>
        <taxon>Dikarya</taxon>
        <taxon>Basidiomycota</taxon>
        <taxon>Pucciniomycotina</taxon>
        <taxon>Pucciniomycetes</taxon>
        <taxon>Pucciniales</taxon>
        <taxon>Coleosporiaceae</taxon>
        <taxon>Cronartium</taxon>
    </lineage>
</organism>
<reference evidence="2" key="1">
    <citation type="submission" date="2013-11" db="EMBL/GenBank/DDBJ databases">
        <title>Genome sequence of the fusiform rust pathogen reveals effectors for host alternation and coevolution with pine.</title>
        <authorList>
            <consortium name="DOE Joint Genome Institute"/>
            <person name="Smith K."/>
            <person name="Pendleton A."/>
            <person name="Kubisiak T."/>
            <person name="Anderson C."/>
            <person name="Salamov A."/>
            <person name="Aerts A."/>
            <person name="Riley R."/>
            <person name="Clum A."/>
            <person name="Lindquist E."/>
            <person name="Ence D."/>
            <person name="Campbell M."/>
            <person name="Kronenberg Z."/>
            <person name="Feau N."/>
            <person name="Dhillon B."/>
            <person name="Hamelin R."/>
            <person name="Burleigh J."/>
            <person name="Smith J."/>
            <person name="Yandell M."/>
            <person name="Nelson C."/>
            <person name="Grigoriev I."/>
            <person name="Davis J."/>
        </authorList>
    </citation>
    <scope>NUCLEOTIDE SEQUENCE</scope>
    <source>
        <strain evidence="2">G11</strain>
    </source>
</reference>
<feature type="compositionally biased region" description="Polar residues" evidence="1">
    <location>
        <begin position="259"/>
        <end position="272"/>
    </location>
</feature>
<dbReference type="AlphaFoldDB" id="A0A9P6NPR0"/>
<dbReference type="EMBL" id="MU167241">
    <property type="protein sequence ID" value="KAG0148009.1"/>
    <property type="molecule type" value="Genomic_DNA"/>
</dbReference>
<keyword evidence="3" id="KW-1185">Reference proteome</keyword>
<gene>
    <name evidence="2" type="ORF">CROQUDRAFT_132161</name>
</gene>
<sequence length="386" mass="41437">MSFPDFKPTTGFTLDGYVLLETHSKRSPSMSNDHLLASSSTASAWAGLTLHPNPRGPQSLHRHMISSILQVHHLELVLPSGCGSTIALMAGLVTVAAGLPMSLPSIGTTQPAVLLLCLSSQRAERGGVHLTTLARGVPGAEPHVTHDGTLLSEDLKTLTSGSEKPARVIVATLSRAAVLRDHRALLVDHQLAVLTLDLRPCSLCPITHHAITQVRNLLELVGPYTQLIVLLPNGGPRPSSALATLLSVAMDRSIRFNLGNSPIPSQQETPSTDRLPGVPQSTLETSATVTTMGSGQDSPVPEWAGLVSEHWSPNTSDDITPSLYSHQITDGLGLKSTRPIPGQLDQLLQLHQDRQEHIGQWNEIIKRFERAGLTPADFATVEHKRV</sequence>
<protein>
    <submittedName>
        <fullName evidence="2">Uncharacterized protein</fullName>
    </submittedName>
</protein>
<evidence type="ECO:0000313" key="3">
    <source>
        <dbReference type="Proteomes" id="UP000886653"/>
    </source>
</evidence>
<dbReference type="Proteomes" id="UP000886653">
    <property type="component" value="Unassembled WGS sequence"/>
</dbReference>
<proteinExistence type="predicted"/>
<name>A0A9P6NPR0_9BASI</name>
<accession>A0A9P6NPR0</accession>